<dbReference type="PANTHER" id="PTHR37984">
    <property type="entry name" value="PROTEIN CBG26694"/>
    <property type="match status" value="1"/>
</dbReference>
<dbReference type="CDD" id="cd09274">
    <property type="entry name" value="RNase_HI_RT_Ty3"/>
    <property type="match status" value="1"/>
</dbReference>
<keyword evidence="1" id="KW-0808">Transferase</keyword>
<keyword evidence="6" id="KW-0695">RNA-directed DNA polymerase</keyword>
<name>A0A4C1SZ99_EUMVA</name>
<dbReference type="STRING" id="151549.A0A4C1SZ99"/>
<evidence type="ECO:0000256" key="3">
    <source>
        <dbReference type="ARBA" id="ARBA00022722"/>
    </source>
</evidence>
<keyword evidence="2" id="KW-0548">Nucleotidyltransferase</keyword>
<dbReference type="Pfam" id="PF17917">
    <property type="entry name" value="RT_RNaseH"/>
    <property type="match status" value="1"/>
</dbReference>
<proteinExistence type="predicted"/>
<dbReference type="Proteomes" id="UP000299102">
    <property type="component" value="Unassembled WGS sequence"/>
</dbReference>
<evidence type="ECO:0000256" key="6">
    <source>
        <dbReference type="ARBA" id="ARBA00022918"/>
    </source>
</evidence>
<evidence type="ECO:0000256" key="5">
    <source>
        <dbReference type="ARBA" id="ARBA00022801"/>
    </source>
</evidence>
<dbReference type="PANTHER" id="PTHR37984:SF5">
    <property type="entry name" value="PROTEIN NYNRIN-LIKE"/>
    <property type="match status" value="1"/>
</dbReference>
<accession>A0A4C1SZ99</accession>
<keyword evidence="4" id="KW-0255">Endonuclease</keyword>
<reference evidence="8 9" key="1">
    <citation type="journal article" date="2019" name="Commun. Biol.">
        <title>The bagworm genome reveals a unique fibroin gene that provides high tensile strength.</title>
        <authorList>
            <person name="Kono N."/>
            <person name="Nakamura H."/>
            <person name="Ohtoshi R."/>
            <person name="Tomita M."/>
            <person name="Numata K."/>
            <person name="Arakawa K."/>
        </authorList>
    </citation>
    <scope>NUCLEOTIDE SEQUENCE [LARGE SCALE GENOMIC DNA]</scope>
</reference>
<evidence type="ECO:0000259" key="7">
    <source>
        <dbReference type="Pfam" id="PF17917"/>
    </source>
</evidence>
<evidence type="ECO:0000256" key="2">
    <source>
        <dbReference type="ARBA" id="ARBA00022695"/>
    </source>
</evidence>
<dbReference type="Gene3D" id="3.10.20.370">
    <property type="match status" value="1"/>
</dbReference>
<dbReference type="InterPro" id="IPR041373">
    <property type="entry name" value="RT_RNaseH"/>
</dbReference>
<dbReference type="InterPro" id="IPR050951">
    <property type="entry name" value="Retrovirus_Pol_polyprotein"/>
</dbReference>
<comment type="caution">
    <text evidence="8">The sequence shown here is derived from an EMBL/GenBank/DDBJ whole genome shotgun (WGS) entry which is preliminary data.</text>
</comment>
<keyword evidence="5" id="KW-0378">Hydrolase</keyword>
<keyword evidence="3" id="KW-0540">Nuclease</keyword>
<evidence type="ECO:0000256" key="1">
    <source>
        <dbReference type="ARBA" id="ARBA00022679"/>
    </source>
</evidence>
<dbReference type="AlphaFoldDB" id="A0A4C1SZ99"/>
<feature type="domain" description="Reverse transcriptase RNase H-like" evidence="7">
    <location>
        <begin position="178"/>
        <end position="278"/>
    </location>
</feature>
<protein>
    <submittedName>
        <fullName evidence="8">Retrovirus-related Pol polyprotein from transposon opus</fullName>
    </submittedName>
</protein>
<dbReference type="SUPFAM" id="SSF56672">
    <property type="entry name" value="DNA/RNA polymerases"/>
    <property type="match status" value="1"/>
</dbReference>
<dbReference type="InterPro" id="IPR043502">
    <property type="entry name" value="DNA/RNA_pol_sf"/>
</dbReference>
<dbReference type="GO" id="GO:0016787">
    <property type="term" value="F:hydrolase activity"/>
    <property type="evidence" value="ECO:0007669"/>
    <property type="project" value="UniProtKB-KW"/>
</dbReference>
<keyword evidence="9" id="KW-1185">Reference proteome</keyword>
<sequence length="318" mass="36278">MNICLPTKEGNKEDSEYSELFSEPNQKLTCTTKVVGEIRTTTNTPVYSKQYPYPMALKPEVERQIKTLLNDGIIQHSRSPYNSPVWVVGKKPDSQGNKQYRLVIDYRKLNSLTIPDRFVKDYAKLAKPLTQILRGEEGRISKNKSARNYITLNDEAVEAFVKLKNTLASQDIVLAYPDFSKDLELTTDASNFALGAVLSQNNRPIAFISRTLNKAEEHYATNEKEMLAIIWALQSLRNYLYGSTKIKIFTDHQPLTNALSNKNNNNKMKRWKAILEEYNYELFYKPGKTNVVADALSRIPSPTQLSAPPKNYPIPIQH</sequence>
<dbReference type="GO" id="GO:0004519">
    <property type="term" value="F:endonuclease activity"/>
    <property type="evidence" value="ECO:0007669"/>
    <property type="project" value="UniProtKB-KW"/>
</dbReference>
<evidence type="ECO:0000256" key="4">
    <source>
        <dbReference type="ARBA" id="ARBA00022759"/>
    </source>
</evidence>
<organism evidence="8 9">
    <name type="scientific">Eumeta variegata</name>
    <name type="common">Bagworm moth</name>
    <name type="synonym">Eumeta japonica</name>
    <dbReference type="NCBI Taxonomy" id="151549"/>
    <lineage>
        <taxon>Eukaryota</taxon>
        <taxon>Metazoa</taxon>
        <taxon>Ecdysozoa</taxon>
        <taxon>Arthropoda</taxon>
        <taxon>Hexapoda</taxon>
        <taxon>Insecta</taxon>
        <taxon>Pterygota</taxon>
        <taxon>Neoptera</taxon>
        <taxon>Endopterygota</taxon>
        <taxon>Lepidoptera</taxon>
        <taxon>Glossata</taxon>
        <taxon>Ditrysia</taxon>
        <taxon>Tineoidea</taxon>
        <taxon>Psychidae</taxon>
        <taxon>Oiketicinae</taxon>
        <taxon>Eumeta</taxon>
    </lineage>
</organism>
<evidence type="ECO:0000313" key="9">
    <source>
        <dbReference type="Proteomes" id="UP000299102"/>
    </source>
</evidence>
<evidence type="ECO:0000313" key="8">
    <source>
        <dbReference type="EMBL" id="GBP06331.1"/>
    </source>
</evidence>
<dbReference type="FunFam" id="3.10.20.370:FF:000001">
    <property type="entry name" value="Retrovirus-related Pol polyprotein from transposon 17.6-like protein"/>
    <property type="match status" value="1"/>
</dbReference>
<dbReference type="GO" id="GO:0003964">
    <property type="term" value="F:RNA-directed DNA polymerase activity"/>
    <property type="evidence" value="ECO:0007669"/>
    <property type="project" value="UniProtKB-KW"/>
</dbReference>
<dbReference type="OrthoDB" id="427924at2759"/>
<dbReference type="Gene3D" id="3.10.10.10">
    <property type="entry name" value="HIV Type 1 Reverse Transcriptase, subunit A, domain 1"/>
    <property type="match status" value="1"/>
</dbReference>
<dbReference type="EMBL" id="BGZK01004015">
    <property type="protein sequence ID" value="GBP06331.1"/>
    <property type="molecule type" value="Genomic_DNA"/>
</dbReference>
<gene>
    <name evidence="8" type="primary">pol</name>
    <name evidence="8" type="ORF">EVAR_70292_1</name>
</gene>